<keyword evidence="2" id="KW-1185">Reference proteome</keyword>
<evidence type="ECO:0008006" key="3">
    <source>
        <dbReference type="Google" id="ProtNLM"/>
    </source>
</evidence>
<evidence type="ECO:0000313" key="1">
    <source>
        <dbReference type="EMBL" id="GJE86525.1"/>
    </source>
</evidence>
<dbReference type="EMBL" id="BPQB01000004">
    <property type="protein sequence ID" value="GJE86525.1"/>
    <property type="molecule type" value="Genomic_DNA"/>
</dbReference>
<gene>
    <name evidence="1" type="ORF">PsYK624_026050</name>
</gene>
<sequence length="290" mass="32099">MRHRTFPVLESVEVTMPESVAYMGYLSPLDFDCPRLTSLWLTSVRFNYNSPSIGTLRTLGLSYVQLTPSDLRRIARGAPQLDHLHIEGGIEVYDVNFDNGVGRDPLAHFPSLVSLVLEGLPGPQDALLYISAPTLTSLTISASTLFSISDWIAPRPPRPLLPLQTLHLAEVKVDSADGEGGPALYHGRLFEWVPQATTLVLSKCDARAAPLLEYLATAVPVALSALDVLVVRGRETVHQDVLLRIVRHYAQNGHPIQEVKFGRKLREELDGLFVSDLEEYVRVTVDDVDE</sequence>
<dbReference type="AlphaFoldDB" id="A0A9P3G257"/>
<name>A0A9P3G257_9APHY</name>
<comment type="caution">
    <text evidence="1">The sequence shown here is derived from an EMBL/GenBank/DDBJ whole genome shotgun (WGS) entry which is preliminary data.</text>
</comment>
<organism evidence="1 2">
    <name type="scientific">Phanerochaete sordida</name>
    <dbReference type="NCBI Taxonomy" id="48140"/>
    <lineage>
        <taxon>Eukaryota</taxon>
        <taxon>Fungi</taxon>
        <taxon>Dikarya</taxon>
        <taxon>Basidiomycota</taxon>
        <taxon>Agaricomycotina</taxon>
        <taxon>Agaricomycetes</taxon>
        <taxon>Polyporales</taxon>
        <taxon>Phanerochaetaceae</taxon>
        <taxon>Phanerochaete</taxon>
    </lineage>
</organism>
<reference evidence="1 2" key="1">
    <citation type="submission" date="2021-08" db="EMBL/GenBank/DDBJ databases">
        <title>Draft Genome Sequence of Phanerochaete sordida strain YK-624.</title>
        <authorList>
            <person name="Mori T."/>
            <person name="Dohra H."/>
            <person name="Suzuki T."/>
            <person name="Kawagishi H."/>
            <person name="Hirai H."/>
        </authorList>
    </citation>
    <scope>NUCLEOTIDE SEQUENCE [LARGE SCALE GENOMIC DNA]</scope>
    <source>
        <strain evidence="1 2">YK-624</strain>
    </source>
</reference>
<evidence type="ECO:0000313" key="2">
    <source>
        <dbReference type="Proteomes" id="UP000703269"/>
    </source>
</evidence>
<dbReference type="Gene3D" id="3.80.10.10">
    <property type="entry name" value="Ribonuclease Inhibitor"/>
    <property type="match status" value="1"/>
</dbReference>
<protein>
    <recommendedName>
        <fullName evidence="3">F-box domain-containing protein</fullName>
    </recommendedName>
</protein>
<dbReference type="Proteomes" id="UP000703269">
    <property type="component" value="Unassembled WGS sequence"/>
</dbReference>
<accession>A0A9P3G257</accession>
<proteinExistence type="predicted"/>
<dbReference type="SUPFAM" id="SSF52047">
    <property type="entry name" value="RNI-like"/>
    <property type="match status" value="1"/>
</dbReference>
<dbReference type="InterPro" id="IPR032675">
    <property type="entry name" value="LRR_dom_sf"/>
</dbReference>